<gene>
    <name evidence="1" type="ORF">TU35_004060</name>
</gene>
<reference evidence="1" key="1">
    <citation type="submission" date="2024-07" db="EMBL/GenBank/DDBJ databases">
        <title>Metagenome and Metagenome-Assembled Genomes of Archaea from a hot spring from the geothermal field of Los Azufres, Mexico.</title>
        <authorList>
            <person name="Marin-Paredes R."/>
            <person name="Martinez-Romero E."/>
            <person name="Servin-Garciduenas L.E."/>
        </authorList>
    </citation>
    <scope>NUCLEOTIDE SEQUENCE</scope>
</reference>
<sequence length="378" mass="40667">MPLSHIAMLASGDLRARRTRYLLLVIVIAVGSALMVALSTISVGTKIYVQDQLYQIFPADILIYSQSIDIPNAFVNALRALPYVQSAEPVLMLTGVVGNKTVTVLGVPLSDISYFDIDLSQGRLPQTGGEAVVESTVQAQTGSTLTIYVYQSSISPPTELDVRVVGVMSNLLKGFIGPMSLNLVVVPLDWLQQQLGVGDFYNMVFITLNDKSLIQPLAQELKARFPHAEVYTQQSALSTINRVFNMLNIFFLVIEVIAFVAGGLTTFTVMSITVRERLGEVALLKATGISGRDVALAFLLEVGLVGLLGGVAGGFAGYWGAIGIKYVLIRAGYNFDVPIPFIPSLFAMGIGVSLAVALLGALAPIYRVVSLRPLEILR</sequence>
<evidence type="ECO:0000313" key="2">
    <source>
        <dbReference type="Proteomes" id="UP000033636"/>
    </source>
</evidence>
<organism evidence="1 2">
    <name type="scientific">Thermoproteus sp. AZ2</name>
    <dbReference type="NCBI Taxonomy" id="1609232"/>
    <lineage>
        <taxon>Archaea</taxon>
        <taxon>Thermoproteota</taxon>
        <taxon>Thermoprotei</taxon>
        <taxon>Thermoproteales</taxon>
        <taxon>Thermoproteaceae</taxon>
        <taxon>Thermoproteus</taxon>
    </lineage>
</organism>
<accession>A0ACC6V0E1</accession>
<dbReference type="EMBL" id="JZWT02000008">
    <property type="protein sequence ID" value="MFB6490416.1"/>
    <property type="molecule type" value="Genomic_DNA"/>
</dbReference>
<comment type="caution">
    <text evidence="1">The sequence shown here is derived from an EMBL/GenBank/DDBJ whole genome shotgun (WGS) entry which is preliminary data.</text>
</comment>
<proteinExistence type="predicted"/>
<protein>
    <submittedName>
        <fullName evidence="1">ABC transporter permease</fullName>
    </submittedName>
</protein>
<name>A0ACC6V0E1_9CREN</name>
<dbReference type="Proteomes" id="UP000033636">
    <property type="component" value="Unassembled WGS sequence"/>
</dbReference>
<evidence type="ECO:0000313" key="1">
    <source>
        <dbReference type="EMBL" id="MFB6490416.1"/>
    </source>
</evidence>